<dbReference type="PANTHER" id="PTHR36930">
    <property type="entry name" value="METAL-SULFUR CLUSTER BIOSYNTHESIS PROTEINS YUAD-RELATED"/>
    <property type="match status" value="1"/>
</dbReference>
<dbReference type="SUPFAM" id="SSF50800">
    <property type="entry name" value="PK beta-barrel domain-like"/>
    <property type="match status" value="1"/>
</dbReference>
<accession>A0ABU8RTE0</accession>
<dbReference type="Proteomes" id="UP001361239">
    <property type="component" value="Unassembled WGS sequence"/>
</dbReference>
<dbReference type="InterPro" id="IPR011037">
    <property type="entry name" value="Pyrv_Knase-like_insert_dom_sf"/>
</dbReference>
<feature type="domain" description="MOSC" evidence="1">
    <location>
        <begin position="13"/>
        <end position="157"/>
    </location>
</feature>
<sequence>MTAGRLGGIARHARSQGPIETIGHVSVTAAEGVHGDFRGAMAATKKTRKRQVSLIEAESWAAALADLGLAPGEGPPWSDRRANLLVEGLRLPREPGKIIAIGATLRIETTVETEPCERMDALLPGLKATLMPDWRGGVCGRVVTDGDIAIGDEVRIEE</sequence>
<organism evidence="2 3">
    <name type="scientific">Novosphingobium anseongense</name>
    <dbReference type="NCBI Taxonomy" id="3133436"/>
    <lineage>
        <taxon>Bacteria</taxon>
        <taxon>Pseudomonadati</taxon>
        <taxon>Pseudomonadota</taxon>
        <taxon>Alphaproteobacteria</taxon>
        <taxon>Sphingomonadales</taxon>
        <taxon>Sphingomonadaceae</taxon>
        <taxon>Novosphingobium</taxon>
    </lineage>
</organism>
<dbReference type="InterPro" id="IPR005302">
    <property type="entry name" value="MoCF_Sase_C"/>
</dbReference>
<dbReference type="PANTHER" id="PTHR36930:SF1">
    <property type="entry name" value="MOSC DOMAIN-CONTAINING PROTEIN"/>
    <property type="match status" value="1"/>
</dbReference>
<keyword evidence="3" id="KW-1185">Reference proteome</keyword>
<proteinExistence type="predicted"/>
<protein>
    <submittedName>
        <fullName evidence="2">MOSC domain-containing protein</fullName>
    </submittedName>
</protein>
<comment type="caution">
    <text evidence="2">The sequence shown here is derived from an EMBL/GenBank/DDBJ whole genome shotgun (WGS) entry which is preliminary data.</text>
</comment>
<gene>
    <name evidence="2" type="ORF">WG901_06895</name>
</gene>
<dbReference type="InterPro" id="IPR052716">
    <property type="entry name" value="MOSC_domain"/>
</dbReference>
<dbReference type="Gene3D" id="2.40.33.20">
    <property type="entry name" value="PK beta-barrel domain-like"/>
    <property type="match status" value="1"/>
</dbReference>
<evidence type="ECO:0000313" key="2">
    <source>
        <dbReference type="EMBL" id="MEJ5976355.1"/>
    </source>
</evidence>
<reference evidence="2 3" key="1">
    <citation type="submission" date="2024-03" db="EMBL/GenBank/DDBJ databases">
        <authorList>
            <person name="Jo J.-H."/>
        </authorList>
    </citation>
    <scope>NUCLEOTIDE SEQUENCE [LARGE SCALE GENOMIC DNA]</scope>
    <source>
        <strain evidence="2 3">PS1R-30</strain>
    </source>
</reference>
<dbReference type="RefSeq" id="WP_339586270.1">
    <property type="nucleotide sequence ID" value="NZ_JBBHJZ010000001.1"/>
</dbReference>
<dbReference type="PROSITE" id="PS51340">
    <property type="entry name" value="MOSC"/>
    <property type="match status" value="1"/>
</dbReference>
<dbReference type="Pfam" id="PF03473">
    <property type="entry name" value="MOSC"/>
    <property type="match status" value="1"/>
</dbReference>
<dbReference type="EMBL" id="JBBHJZ010000001">
    <property type="protein sequence ID" value="MEJ5976355.1"/>
    <property type="molecule type" value="Genomic_DNA"/>
</dbReference>
<name>A0ABU8RTE0_9SPHN</name>
<evidence type="ECO:0000313" key="3">
    <source>
        <dbReference type="Proteomes" id="UP001361239"/>
    </source>
</evidence>
<evidence type="ECO:0000259" key="1">
    <source>
        <dbReference type="PROSITE" id="PS51340"/>
    </source>
</evidence>